<gene>
    <name evidence="1" type="ORF">WLF18_08890</name>
</gene>
<dbReference type="Gene3D" id="2.180.10.10">
    <property type="entry name" value="RHS repeat-associated core"/>
    <property type="match status" value="1"/>
</dbReference>
<dbReference type="EMBL" id="JBBNAW010000005">
    <property type="protein sequence ID" value="MEK2609219.1"/>
    <property type="molecule type" value="Genomic_DNA"/>
</dbReference>
<dbReference type="RefSeq" id="WP_340612122.1">
    <property type="nucleotide sequence ID" value="NZ_JBBNAW010000005.1"/>
</dbReference>
<reference evidence="1 2" key="1">
    <citation type="submission" date="2024-03" db="EMBL/GenBank/DDBJ databases">
        <title>Screening, Identification and Application of a Plant Lactobacillus Strain.</title>
        <authorList>
            <person name="Li Y.L."/>
        </authorList>
    </citation>
    <scope>NUCLEOTIDE SEQUENCE [LARGE SCALE GENOMIC DNA]</scope>
    <source>
        <strain evidence="1 2">JDB</strain>
    </source>
</reference>
<proteinExistence type="predicted"/>
<evidence type="ECO:0008006" key="3">
    <source>
        <dbReference type="Google" id="ProtNLM"/>
    </source>
</evidence>
<protein>
    <recommendedName>
        <fullName evidence="3">YD repeat-containing protein</fullName>
    </recommendedName>
</protein>
<sequence>MTDTTASTASAAPLNVGNVHTQANNFIQAVQSGVDPRTGQFNLAITLPLGMANDLGGPSWSFTLAFSSLASHINSGFGHGWGVSYSELIRDQQWWSLRLSSGEQFVVDLANSDLNVGGRLAFQDYKLDAIRVTVLANNQFKVEHKTGEFEILKRVDDQGNAYVLHEVRSPEGRSLYFDWFRGNNINYLEKVRDEKRVLASINRAVIPSLTLEPETTHETVIEFEQQSNELRWLRLPTLDQPFVFHYEIINVGGDQTLRFPTKLSGPLGAEDTISWSKTAQTSHRLPNAAPIDFLPRVVLWTHSDGVLSNTRQQRYEWVGTNNYLGYGNTEGIRWERGWDTLYKLRRRYDYSVTETLSADAVTLATITRTWDRHHLPINETTKQGTCQTEVVTDYDINYDDTWGSQQPWCQLPIKVTTTYTDTSDPETTRVRSECIEYIYDSAGNILTTTFPSQVVEQSDYYDPAGEGESFPPDPSGMIRFLKKKTVTPATLADGTFGGAPVLTTDYTYENLPSSTTNDPPHAVVKTEQLHDTTDPEKPRLLEKTTNTYVLTPGPHYGRLDKAETELGGVTTTTDYSYDIVDFDDGEDGYGRIDKLLRITTTVKGFEDDATHQSATCEGRSLITGLTREERSPSGALTVYKFDELGRIRKTTIAKGTDYQAVRTAQFHLSDDFSSANAPNFPGNDEKVLVGLDETDATGQHKYTWLDGSGREVMVQLQDIDNPVDGALVFRDVAHTQYDGLGRVTKHTSYDWKYDWQLDPEEGWKGVNAQAIEQSLETTYDDWGNADSETSLTGVTTRTVHDPITLCTEQWQEDSNGKPSSKQVTYSNPAGSVVEQVLHDDSGRKVRTVRFTRDGLDRVTQQRTIVAGKPDIVINFLYDAYSRVLERTLPDGTKVIWTYAKHSDGEHPESVSVQQAEETP</sequence>
<keyword evidence="2" id="KW-1185">Reference proteome</keyword>
<evidence type="ECO:0000313" key="2">
    <source>
        <dbReference type="Proteomes" id="UP001386972"/>
    </source>
</evidence>
<dbReference type="Proteomes" id="UP001386972">
    <property type="component" value="Unassembled WGS sequence"/>
</dbReference>
<organism evidence="1 2">
    <name type="scientific">Pseudomonas shirazensis</name>
    <dbReference type="NCBI Taxonomy" id="2745494"/>
    <lineage>
        <taxon>Bacteria</taxon>
        <taxon>Pseudomonadati</taxon>
        <taxon>Pseudomonadota</taxon>
        <taxon>Gammaproteobacteria</taxon>
        <taxon>Pseudomonadales</taxon>
        <taxon>Pseudomonadaceae</taxon>
        <taxon>Pseudomonas</taxon>
    </lineage>
</organism>
<accession>A0ABU8ZYR9</accession>
<name>A0ABU8ZYR9_9PSED</name>
<evidence type="ECO:0000313" key="1">
    <source>
        <dbReference type="EMBL" id="MEK2609219.1"/>
    </source>
</evidence>
<comment type="caution">
    <text evidence="1">The sequence shown here is derived from an EMBL/GenBank/DDBJ whole genome shotgun (WGS) entry which is preliminary data.</text>
</comment>